<organism evidence="3 4">
    <name type="scientific">Leucothrix pacifica</name>
    <dbReference type="NCBI Taxonomy" id="1247513"/>
    <lineage>
        <taxon>Bacteria</taxon>
        <taxon>Pseudomonadati</taxon>
        <taxon>Pseudomonadota</taxon>
        <taxon>Gammaproteobacteria</taxon>
        <taxon>Thiotrichales</taxon>
        <taxon>Thiotrichaceae</taxon>
        <taxon>Leucothrix</taxon>
    </lineage>
</organism>
<feature type="chain" id="PRO_5016351202" description="DUF11 domain-containing protein" evidence="1">
    <location>
        <begin position="22"/>
        <end position="135"/>
    </location>
</feature>
<name>A0A317C2I1_9GAMM</name>
<dbReference type="AlphaFoldDB" id="A0A317C2I1"/>
<sequence length="135" mass="14640">MKGFSYSKLLLLSSLNAGSQAQPPAEIKLALTQLTGQQCESATFSERKTLPGDCITYRIKVENVGGKDARNVEVSGLIPKHTILRSNFRDVATQEKLNTVVEQKADGTRVIKTTLGSLPSKGNSTVILEYSVMVL</sequence>
<comment type="caution">
    <text evidence="3">The sequence shown here is derived from an EMBL/GenBank/DDBJ whole genome shotgun (WGS) entry which is preliminary data.</text>
</comment>
<dbReference type="Pfam" id="PF01345">
    <property type="entry name" value="DUF11"/>
    <property type="match status" value="1"/>
</dbReference>
<reference evidence="3 4" key="1">
    <citation type="submission" date="2018-05" db="EMBL/GenBank/DDBJ databases">
        <title>Leucothrix arctica sp. nov., isolated from Arctic seawater.</title>
        <authorList>
            <person name="Choi A."/>
            <person name="Baek K."/>
        </authorList>
    </citation>
    <scope>NUCLEOTIDE SEQUENCE [LARGE SCALE GENOMIC DNA]</scope>
    <source>
        <strain evidence="3 4">JCM 18388</strain>
    </source>
</reference>
<evidence type="ECO:0000256" key="1">
    <source>
        <dbReference type="SAM" id="SignalP"/>
    </source>
</evidence>
<dbReference type="RefSeq" id="WP_109839308.1">
    <property type="nucleotide sequence ID" value="NZ_QGKM01000076.1"/>
</dbReference>
<dbReference type="InterPro" id="IPR001434">
    <property type="entry name" value="OmcB-like_DUF11"/>
</dbReference>
<dbReference type="NCBIfam" id="TIGR01451">
    <property type="entry name" value="B_ant_repeat"/>
    <property type="match status" value="1"/>
</dbReference>
<evidence type="ECO:0000259" key="2">
    <source>
        <dbReference type="Pfam" id="PF01345"/>
    </source>
</evidence>
<protein>
    <recommendedName>
        <fullName evidence="2">DUF11 domain-containing protein</fullName>
    </recommendedName>
</protein>
<dbReference type="InterPro" id="IPR047589">
    <property type="entry name" value="DUF11_rpt"/>
</dbReference>
<feature type="signal peptide" evidence="1">
    <location>
        <begin position="1"/>
        <end position="21"/>
    </location>
</feature>
<evidence type="ECO:0000313" key="3">
    <source>
        <dbReference type="EMBL" id="PWQ92758.1"/>
    </source>
</evidence>
<dbReference type="EMBL" id="QGKM01000076">
    <property type="protein sequence ID" value="PWQ92758.1"/>
    <property type="molecule type" value="Genomic_DNA"/>
</dbReference>
<feature type="domain" description="DUF11" evidence="2">
    <location>
        <begin position="43"/>
        <end position="132"/>
    </location>
</feature>
<dbReference type="OrthoDB" id="5625410at2"/>
<accession>A0A317C2I1</accession>
<gene>
    <name evidence="3" type="ORF">DKW60_19305</name>
</gene>
<proteinExistence type="predicted"/>
<dbReference type="Proteomes" id="UP000245539">
    <property type="component" value="Unassembled WGS sequence"/>
</dbReference>
<keyword evidence="1" id="KW-0732">Signal</keyword>
<evidence type="ECO:0000313" key="4">
    <source>
        <dbReference type="Proteomes" id="UP000245539"/>
    </source>
</evidence>
<keyword evidence="4" id="KW-1185">Reference proteome</keyword>